<evidence type="ECO:0000259" key="4">
    <source>
        <dbReference type="PROSITE" id="PS50914"/>
    </source>
</evidence>
<evidence type="ECO:0000259" key="5">
    <source>
        <dbReference type="PROSITE" id="PS51782"/>
    </source>
</evidence>
<dbReference type="RefSeq" id="WP_183393441.1">
    <property type="nucleotide sequence ID" value="NZ_JACIDR010000001.1"/>
</dbReference>
<proteinExistence type="predicted"/>
<dbReference type="PANTHER" id="PTHR34700">
    <property type="entry name" value="POTASSIUM BINDING PROTEIN KBP"/>
    <property type="match status" value="1"/>
</dbReference>
<dbReference type="Pfam" id="PF04972">
    <property type="entry name" value="BON"/>
    <property type="match status" value="1"/>
</dbReference>
<feature type="domain" description="LysM" evidence="5">
    <location>
        <begin position="93"/>
        <end position="144"/>
    </location>
</feature>
<evidence type="ECO:0000256" key="3">
    <source>
        <dbReference type="ARBA" id="ARBA00072219"/>
    </source>
</evidence>
<sequence length="146" mass="15801">MGVFDFIKDVGEKLFGASEAQAASAEKIKAEIEKHGLDAKDLKVDVSGDTVKISGTAASNEVREKIILAAGNTLGTAKVEEALQVEKSEPESRFYTVKKGDNLSRIAEAEYGKGQAGRYKDIFEANKPMLKDPDKIYPGQVLRIPA</sequence>
<dbReference type="Gene3D" id="3.10.350.10">
    <property type="entry name" value="LysM domain"/>
    <property type="match status" value="1"/>
</dbReference>
<dbReference type="InterPro" id="IPR036779">
    <property type="entry name" value="LysM_dom_sf"/>
</dbReference>
<dbReference type="InterPro" id="IPR052196">
    <property type="entry name" value="Bact_Kbp"/>
</dbReference>
<dbReference type="PANTHER" id="PTHR34700:SF8">
    <property type="entry name" value="POTASSIUM BINDING PROTEIN KBP"/>
    <property type="match status" value="1"/>
</dbReference>
<dbReference type="NCBIfam" id="NF008399">
    <property type="entry name" value="PRK11198.1"/>
    <property type="match status" value="1"/>
</dbReference>
<dbReference type="Pfam" id="PF01476">
    <property type="entry name" value="LysM"/>
    <property type="match status" value="1"/>
</dbReference>
<dbReference type="AlphaFoldDB" id="A0A7W6CUY2"/>
<evidence type="ECO:0000256" key="2">
    <source>
        <dbReference type="ARBA" id="ARBA00022490"/>
    </source>
</evidence>
<dbReference type="InterPro" id="IPR018392">
    <property type="entry name" value="LysM"/>
</dbReference>
<dbReference type="InterPro" id="IPR007055">
    <property type="entry name" value="BON_dom"/>
</dbReference>
<gene>
    <name evidence="6" type="ORF">GGR24_000208</name>
</gene>
<dbReference type="PROSITE" id="PS51782">
    <property type="entry name" value="LYSM"/>
    <property type="match status" value="1"/>
</dbReference>
<dbReference type="FunFam" id="3.10.350.10:FF:000001">
    <property type="entry name" value="Peptidoglycan-binding protein LysM"/>
    <property type="match status" value="1"/>
</dbReference>
<evidence type="ECO:0000256" key="1">
    <source>
        <dbReference type="ARBA" id="ARBA00004496"/>
    </source>
</evidence>
<evidence type="ECO:0000313" key="6">
    <source>
        <dbReference type="EMBL" id="MBB3971575.1"/>
    </source>
</evidence>
<dbReference type="GO" id="GO:0005737">
    <property type="term" value="C:cytoplasm"/>
    <property type="evidence" value="ECO:0007669"/>
    <property type="project" value="UniProtKB-SubCell"/>
</dbReference>
<dbReference type="CDD" id="cd00118">
    <property type="entry name" value="LysM"/>
    <property type="match status" value="1"/>
</dbReference>
<keyword evidence="7" id="KW-1185">Reference proteome</keyword>
<dbReference type="SMART" id="SM00257">
    <property type="entry name" value="LysM"/>
    <property type="match status" value="1"/>
</dbReference>
<evidence type="ECO:0000313" key="7">
    <source>
        <dbReference type="Proteomes" id="UP000528964"/>
    </source>
</evidence>
<comment type="subcellular location">
    <subcellularLocation>
        <location evidence="1">Cytoplasm</location>
    </subcellularLocation>
</comment>
<dbReference type="EMBL" id="JACIDR010000001">
    <property type="protein sequence ID" value="MBB3971575.1"/>
    <property type="molecule type" value="Genomic_DNA"/>
</dbReference>
<comment type="caution">
    <text evidence="6">The sequence shown here is derived from an EMBL/GenBank/DDBJ whole genome shotgun (WGS) entry which is preliminary data.</text>
</comment>
<keyword evidence="2" id="KW-0963">Cytoplasm</keyword>
<organism evidence="6 7">
    <name type="scientific">Hansschlegelia beijingensis</name>
    <dbReference type="NCBI Taxonomy" id="1133344"/>
    <lineage>
        <taxon>Bacteria</taxon>
        <taxon>Pseudomonadati</taxon>
        <taxon>Pseudomonadota</taxon>
        <taxon>Alphaproteobacteria</taxon>
        <taxon>Hyphomicrobiales</taxon>
        <taxon>Methylopilaceae</taxon>
        <taxon>Hansschlegelia</taxon>
    </lineage>
</organism>
<dbReference type="SUPFAM" id="SSF54106">
    <property type="entry name" value="LysM domain"/>
    <property type="match status" value="1"/>
</dbReference>
<accession>A0A7W6CUY2</accession>
<dbReference type="PROSITE" id="PS50914">
    <property type="entry name" value="BON"/>
    <property type="match status" value="1"/>
</dbReference>
<protein>
    <recommendedName>
        <fullName evidence="3">Potassium binding protein Kbp</fullName>
    </recommendedName>
</protein>
<reference evidence="6 7" key="1">
    <citation type="submission" date="2020-08" db="EMBL/GenBank/DDBJ databases">
        <title>Genomic Encyclopedia of Type Strains, Phase IV (KMG-IV): sequencing the most valuable type-strain genomes for metagenomic binning, comparative biology and taxonomic classification.</title>
        <authorList>
            <person name="Goeker M."/>
        </authorList>
    </citation>
    <scope>NUCLEOTIDE SEQUENCE [LARGE SCALE GENOMIC DNA]</scope>
    <source>
        <strain evidence="6 7">DSM 25481</strain>
    </source>
</reference>
<feature type="domain" description="BON" evidence="4">
    <location>
        <begin position="19"/>
        <end position="87"/>
    </location>
</feature>
<name>A0A7W6CUY2_9HYPH</name>
<dbReference type="Proteomes" id="UP000528964">
    <property type="component" value="Unassembled WGS sequence"/>
</dbReference>